<feature type="transmembrane region" description="Helical" evidence="2">
    <location>
        <begin position="194"/>
        <end position="215"/>
    </location>
</feature>
<protein>
    <submittedName>
        <fullName evidence="4">OSTB protein</fullName>
    </submittedName>
</protein>
<sequence length="293" mass="32958">MKFFWIISFFFLQDTGAFLMKNAKVKLCLQASPTSGNVLLEDCNPESDFQEWSWQGDSLMNLGTKSCLSVVGANILQTRLCSTMGYTSWDCSDSLLSPLGSSQGYLVGSSQGYLVANRKKIVLSNVRGLKAQWQDAEDRSVCEQKAEQDMYFLAALSSTQVYEHTTGAQQVLGMDQEELEGLLWFFRREDPSPWNYSILALSSMAMILGLVLLTINISRNRKRKLLTYQVSQMAQQAELEAKQALMPMQQENSPAELKKQEPVPQDQRSGDVVVQWKDGTVTSLYTERPEDAI</sequence>
<dbReference type="GO" id="GO:0046982">
    <property type="term" value="F:protein heterodimerization activity"/>
    <property type="evidence" value="ECO:0007669"/>
    <property type="project" value="InterPro"/>
</dbReference>
<organism evidence="4 5">
    <name type="scientific">Eubucco bourcierii</name>
    <name type="common">red-headed barbet</name>
    <dbReference type="NCBI Taxonomy" id="91767"/>
    <lineage>
        <taxon>Eukaryota</taxon>
        <taxon>Metazoa</taxon>
        <taxon>Chordata</taxon>
        <taxon>Craniata</taxon>
        <taxon>Vertebrata</taxon>
        <taxon>Euteleostomi</taxon>
        <taxon>Archelosauria</taxon>
        <taxon>Archosauria</taxon>
        <taxon>Dinosauria</taxon>
        <taxon>Saurischia</taxon>
        <taxon>Theropoda</taxon>
        <taxon>Coelurosauria</taxon>
        <taxon>Aves</taxon>
        <taxon>Neognathae</taxon>
        <taxon>Neoaves</taxon>
        <taxon>Telluraves</taxon>
        <taxon>Coraciimorphae</taxon>
        <taxon>Piciformes</taxon>
        <taxon>Ramphastidae</taxon>
        <taxon>Eubucco</taxon>
    </lineage>
</organism>
<proteinExistence type="predicted"/>
<dbReference type="EMBL" id="VWZE01023696">
    <property type="protein sequence ID" value="NXF97201.1"/>
    <property type="molecule type" value="Genomic_DNA"/>
</dbReference>
<dbReference type="Proteomes" id="UP000583613">
    <property type="component" value="Unassembled WGS sequence"/>
</dbReference>
<dbReference type="InterPro" id="IPR052678">
    <property type="entry name" value="OST-beta_subunit"/>
</dbReference>
<dbReference type="OrthoDB" id="9899510at2759"/>
<dbReference type="Pfam" id="PF15048">
    <property type="entry name" value="OSTbeta"/>
    <property type="match status" value="1"/>
</dbReference>
<feature type="region of interest" description="Disordered" evidence="1">
    <location>
        <begin position="247"/>
        <end position="272"/>
    </location>
</feature>
<dbReference type="PANTHER" id="PTHR36129:SF3">
    <property type="match status" value="1"/>
</dbReference>
<evidence type="ECO:0000313" key="4">
    <source>
        <dbReference type="EMBL" id="NXF97201.1"/>
    </source>
</evidence>
<feature type="non-terminal residue" evidence="4">
    <location>
        <position position="1"/>
    </location>
</feature>
<dbReference type="AlphaFoldDB" id="A0A7K8Y0Q5"/>
<dbReference type="GO" id="GO:0015721">
    <property type="term" value="P:bile acid and bile salt transport"/>
    <property type="evidence" value="ECO:0007669"/>
    <property type="project" value="InterPro"/>
</dbReference>
<keyword evidence="2" id="KW-0472">Membrane</keyword>
<feature type="chain" id="PRO_5029475855" evidence="3">
    <location>
        <begin position="18"/>
        <end position="293"/>
    </location>
</feature>
<dbReference type="SUPFAM" id="SSF50370">
    <property type="entry name" value="Ricin B-like lectins"/>
    <property type="match status" value="1"/>
</dbReference>
<dbReference type="GO" id="GO:0005886">
    <property type="term" value="C:plasma membrane"/>
    <property type="evidence" value="ECO:0007669"/>
    <property type="project" value="InterPro"/>
</dbReference>
<feature type="non-terminal residue" evidence="4">
    <location>
        <position position="293"/>
    </location>
</feature>
<evidence type="ECO:0000256" key="3">
    <source>
        <dbReference type="SAM" id="SignalP"/>
    </source>
</evidence>
<name>A0A7K8Y0Q5_9PICI</name>
<keyword evidence="5" id="KW-1185">Reference proteome</keyword>
<dbReference type="InterPro" id="IPR035992">
    <property type="entry name" value="Ricin_B-like_lectins"/>
</dbReference>
<accession>A0A7K8Y0Q5</accession>
<reference evidence="4 5" key="1">
    <citation type="submission" date="2019-09" db="EMBL/GenBank/DDBJ databases">
        <title>Bird 10,000 Genomes (B10K) Project - Family phase.</title>
        <authorList>
            <person name="Zhang G."/>
        </authorList>
    </citation>
    <scope>NUCLEOTIDE SEQUENCE [LARGE SCALE GENOMIC DNA]</scope>
    <source>
        <strain evidence="4">B10K-DU-001-04</strain>
        <tissue evidence="4">Muscle</tissue>
    </source>
</reference>
<gene>
    <name evidence="4" type="primary">Slc51b</name>
    <name evidence="4" type="ORF">EUBBOU_R07509</name>
</gene>
<keyword evidence="2" id="KW-0812">Transmembrane</keyword>
<dbReference type="PANTHER" id="PTHR36129">
    <property type="entry name" value="ORGANIC SOLUTE TRANSPORTER SUBUNIT BETA-RELATED"/>
    <property type="match status" value="1"/>
</dbReference>
<evidence type="ECO:0000256" key="1">
    <source>
        <dbReference type="SAM" id="MobiDB-lite"/>
    </source>
</evidence>
<keyword evidence="3" id="KW-0732">Signal</keyword>
<keyword evidence="2" id="KW-1133">Transmembrane helix</keyword>
<dbReference type="GO" id="GO:0022857">
    <property type="term" value="F:transmembrane transporter activity"/>
    <property type="evidence" value="ECO:0007669"/>
    <property type="project" value="InterPro"/>
</dbReference>
<dbReference type="PROSITE" id="PS50231">
    <property type="entry name" value="RICIN_B_LECTIN"/>
    <property type="match status" value="1"/>
</dbReference>
<evidence type="ECO:0000256" key="2">
    <source>
        <dbReference type="SAM" id="Phobius"/>
    </source>
</evidence>
<dbReference type="Gene3D" id="2.80.10.50">
    <property type="match status" value="1"/>
</dbReference>
<evidence type="ECO:0000313" key="5">
    <source>
        <dbReference type="Proteomes" id="UP000583613"/>
    </source>
</evidence>
<dbReference type="InterPro" id="IPR029387">
    <property type="entry name" value="OSTbeta"/>
</dbReference>
<feature type="signal peptide" evidence="3">
    <location>
        <begin position="1"/>
        <end position="17"/>
    </location>
</feature>
<comment type="caution">
    <text evidence="4">The sequence shown here is derived from an EMBL/GenBank/DDBJ whole genome shotgun (WGS) entry which is preliminary data.</text>
</comment>
<dbReference type="CDD" id="cd23385">
    <property type="entry name" value="beta-trefoil_Ricin_MRC-like"/>
    <property type="match status" value="1"/>
</dbReference>